<dbReference type="PANTHER" id="PTHR42933">
    <property type="entry name" value="SLR6095 PROTEIN"/>
    <property type="match status" value="1"/>
</dbReference>
<keyword evidence="5" id="KW-0680">Restriction system</keyword>
<dbReference type="InterPro" id="IPR003356">
    <property type="entry name" value="DNA_methylase_A-5"/>
</dbReference>
<keyword evidence="6" id="KW-0238">DNA-binding</keyword>
<comment type="caution">
    <text evidence="9">The sequence shown here is derived from an EMBL/GenBank/DDBJ whole genome shotgun (WGS) entry which is preliminary data.</text>
</comment>
<keyword evidence="10" id="KW-1185">Reference proteome</keyword>
<dbReference type="GO" id="GO:0009007">
    <property type="term" value="F:site-specific DNA-methyltransferase (adenine-specific) activity"/>
    <property type="evidence" value="ECO:0007669"/>
    <property type="project" value="UniProtKB-EC"/>
</dbReference>
<sequence length="555" mass="63500">MENKINDLLRVVSETRGDGKQEPYSQFIALYLSQKLRKTGFEEILTNIEDEKVKWALKDFYEDNRNLIEKFKQISILSDKEWLEIVEQTSIFDNSENTIQKTPISIIKLVDRLLDIHNKDSVLDICSGLGFTLAQLSMEKDVALMGVEINPQAYIHSKLLLDMLNKDTSNIILGNALKTDISVFEANKVFINGPLGLRVSKDIYDEVLNKKFCGTAYEELIPNYDSAWLFVLDAVLHSNFEKVVVVMNEAPMVNNRDVQIRKQLLKDGLIEAVIDLPGGLLDYSGIPVSLLVLSKNNSSVSFVDATKMGTKTGYKTVLKDDDIKKIIKAIEVIGPLSKNCKFEVIENEDFILSSKRYLFPDIPYENTVQLKDVVKTINRGAMISNNNLKEIESEIPTLYQYLALNSFTNGIVDKMLPFIKKIGPSLEKHVIKNDSLIISKMSPFKVTSIEQKEKQILVNGNLYFLEIDENKINTKYLEAYLQSELGMRELQKYEKGTVMKTLSIRDIEKIMIPVLTEEEQNKIGKAYDLLKREQKVTLERIKRIEEEKNNIMEVR</sequence>
<gene>
    <name evidence="9" type="ORF">J2S05_003937</name>
</gene>
<proteinExistence type="predicted"/>
<evidence type="ECO:0000256" key="3">
    <source>
        <dbReference type="ARBA" id="ARBA00022679"/>
    </source>
</evidence>
<reference evidence="9 10" key="1">
    <citation type="submission" date="2023-07" db="EMBL/GenBank/DDBJ databases">
        <title>Genomic Encyclopedia of Type Strains, Phase IV (KMG-IV): sequencing the most valuable type-strain genomes for metagenomic binning, comparative biology and taxonomic classification.</title>
        <authorList>
            <person name="Goeker M."/>
        </authorList>
    </citation>
    <scope>NUCLEOTIDE SEQUENCE [LARGE SCALE GENOMIC DNA]</scope>
    <source>
        <strain evidence="9 10">DSM 19154</strain>
    </source>
</reference>
<dbReference type="SUPFAM" id="SSF116734">
    <property type="entry name" value="DNA methylase specificity domain"/>
    <property type="match status" value="1"/>
</dbReference>
<evidence type="ECO:0000313" key="10">
    <source>
        <dbReference type="Proteomes" id="UP001225034"/>
    </source>
</evidence>
<dbReference type="Proteomes" id="UP001225034">
    <property type="component" value="Unassembled WGS sequence"/>
</dbReference>
<dbReference type="InterPro" id="IPR051537">
    <property type="entry name" value="DNA_Adenine_Mtase"/>
</dbReference>
<dbReference type="PANTHER" id="PTHR42933:SF1">
    <property type="entry name" value="SITE-SPECIFIC DNA-METHYLTRANSFERASE (ADENINE-SPECIFIC)"/>
    <property type="match status" value="1"/>
</dbReference>
<keyword evidence="2 9" id="KW-0489">Methyltransferase</keyword>
<evidence type="ECO:0000256" key="4">
    <source>
        <dbReference type="ARBA" id="ARBA00022691"/>
    </source>
</evidence>
<dbReference type="InterPro" id="IPR029063">
    <property type="entry name" value="SAM-dependent_MTases_sf"/>
</dbReference>
<dbReference type="Gene3D" id="3.40.50.150">
    <property type="entry name" value="Vaccinia Virus protein VP39"/>
    <property type="match status" value="1"/>
</dbReference>
<evidence type="ECO:0000313" key="9">
    <source>
        <dbReference type="EMBL" id="MDQ0209102.1"/>
    </source>
</evidence>
<feature type="domain" description="DNA methylase adenine-specific" evidence="8">
    <location>
        <begin position="102"/>
        <end position="359"/>
    </location>
</feature>
<evidence type="ECO:0000256" key="1">
    <source>
        <dbReference type="ARBA" id="ARBA00011900"/>
    </source>
</evidence>
<keyword evidence="4" id="KW-0949">S-adenosyl-L-methionine</keyword>
<protein>
    <recommendedName>
        <fullName evidence="1">site-specific DNA-methyltransferase (adenine-specific)</fullName>
        <ecNumber evidence="1">2.1.1.72</ecNumber>
    </recommendedName>
</protein>
<evidence type="ECO:0000256" key="5">
    <source>
        <dbReference type="ARBA" id="ARBA00022747"/>
    </source>
</evidence>
<name>A0ABT9YMM1_9BACI</name>
<dbReference type="GO" id="GO:0032259">
    <property type="term" value="P:methylation"/>
    <property type="evidence" value="ECO:0007669"/>
    <property type="project" value="UniProtKB-KW"/>
</dbReference>
<dbReference type="EMBL" id="JAUSUA010000008">
    <property type="protein sequence ID" value="MDQ0209102.1"/>
    <property type="molecule type" value="Genomic_DNA"/>
</dbReference>
<dbReference type="RefSeq" id="WP_306985710.1">
    <property type="nucleotide sequence ID" value="NZ_JAUSUA010000008.1"/>
</dbReference>
<organism evidence="9 10">
    <name type="scientific">Alkalicoccobacillus murimartini</name>
    <dbReference type="NCBI Taxonomy" id="171685"/>
    <lineage>
        <taxon>Bacteria</taxon>
        <taxon>Bacillati</taxon>
        <taxon>Bacillota</taxon>
        <taxon>Bacilli</taxon>
        <taxon>Bacillales</taxon>
        <taxon>Bacillaceae</taxon>
        <taxon>Alkalicoccobacillus</taxon>
    </lineage>
</organism>
<accession>A0ABT9YMM1</accession>
<evidence type="ECO:0000256" key="7">
    <source>
        <dbReference type="ARBA" id="ARBA00047942"/>
    </source>
</evidence>
<evidence type="ECO:0000256" key="2">
    <source>
        <dbReference type="ARBA" id="ARBA00022603"/>
    </source>
</evidence>
<dbReference type="InterPro" id="IPR044946">
    <property type="entry name" value="Restrct_endonuc_typeI_TRD_sf"/>
</dbReference>
<dbReference type="Gene3D" id="3.90.220.20">
    <property type="entry name" value="DNA methylase specificity domains"/>
    <property type="match status" value="1"/>
</dbReference>
<dbReference type="Pfam" id="PF02384">
    <property type="entry name" value="N6_Mtase"/>
    <property type="match status" value="1"/>
</dbReference>
<evidence type="ECO:0000259" key="8">
    <source>
        <dbReference type="Pfam" id="PF02384"/>
    </source>
</evidence>
<evidence type="ECO:0000256" key="6">
    <source>
        <dbReference type="ARBA" id="ARBA00023125"/>
    </source>
</evidence>
<dbReference type="SUPFAM" id="SSF53335">
    <property type="entry name" value="S-adenosyl-L-methionine-dependent methyltransferases"/>
    <property type="match status" value="1"/>
</dbReference>
<keyword evidence="3 9" id="KW-0808">Transferase</keyword>
<dbReference type="EC" id="2.1.1.72" evidence="1"/>
<comment type="catalytic activity">
    <reaction evidence="7">
        <text>a 2'-deoxyadenosine in DNA + S-adenosyl-L-methionine = an N(6)-methyl-2'-deoxyadenosine in DNA + S-adenosyl-L-homocysteine + H(+)</text>
        <dbReference type="Rhea" id="RHEA:15197"/>
        <dbReference type="Rhea" id="RHEA-COMP:12418"/>
        <dbReference type="Rhea" id="RHEA-COMP:12419"/>
        <dbReference type="ChEBI" id="CHEBI:15378"/>
        <dbReference type="ChEBI" id="CHEBI:57856"/>
        <dbReference type="ChEBI" id="CHEBI:59789"/>
        <dbReference type="ChEBI" id="CHEBI:90615"/>
        <dbReference type="ChEBI" id="CHEBI:90616"/>
        <dbReference type="EC" id="2.1.1.72"/>
    </reaction>
</comment>